<protein>
    <submittedName>
        <fullName evidence="1">Uncharacterized protein</fullName>
    </submittedName>
</protein>
<evidence type="ECO:0000313" key="2">
    <source>
        <dbReference type="Proteomes" id="UP000469763"/>
    </source>
</evidence>
<dbReference type="EMBL" id="WHZY01000003">
    <property type="protein sequence ID" value="NEG77864.1"/>
    <property type="molecule type" value="Genomic_DNA"/>
</dbReference>
<evidence type="ECO:0000313" key="1">
    <source>
        <dbReference type="EMBL" id="NEG77864.1"/>
    </source>
</evidence>
<sequence length="80" mass="8391">MITIHSTVITIDDFPEFPERVPCGPAPVPCPEPLHVAATAPLTAAACGCPYDGDPLDEFLSALSSRHRPGVSAYGFEPAV</sequence>
<dbReference type="AlphaFoldDB" id="A0A7K3TGR0"/>
<gene>
    <name evidence="1" type="ORF">GFD22_02490</name>
</gene>
<accession>A0A7K3TGR0</accession>
<dbReference type="RefSeq" id="WP_152350504.1">
    <property type="nucleotide sequence ID" value="NZ_WBSN01000009.1"/>
</dbReference>
<name>A0A7K3TGR0_9BIFI</name>
<proteinExistence type="predicted"/>
<organism evidence="1 2">
    <name type="scientific">Bifidobacterium avesanii</name>
    <dbReference type="NCBI Taxonomy" id="1798157"/>
    <lineage>
        <taxon>Bacteria</taxon>
        <taxon>Bacillati</taxon>
        <taxon>Actinomycetota</taxon>
        <taxon>Actinomycetes</taxon>
        <taxon>Bifidobacteriales</taxon>
        <taxon>Bifidobacteriaceae</taxon>
        <taxon>Bifidobacterium</taxon>
    </lineage>
</organism>
<reference evidence="1 2" key="1">
    <citation type="submission" date="2019-10" db="EMBL/GenBank/DDBJ databases">
        <title>Bifidobacterium from non-human primates.</title>
        <authorList>
            <person name="Modesto M."/>
        </authorList>
    </citation>
    <scope>NUCLEOTIDE SEQUENCE [LARGE SCALE GENOMIC DNA]</scope>
    <source>
        <strain evidence="1 2">TREC</strain>
    </source>
</reference>
<dbReference type="Proteomes" id="UP000469763">
    <property type="component" value="Unassembled WGS sequence"/>
</dbReference>
<comment type="caution">
    <text evidence="1">The sequence shown here is derived from an EMBL/GenBank/DDBJ whole genome shotgun (WGS) entry which is preliminary data.</text>
</comment>
<keyword evidence="2" id="KW-1185">Reference proteome</keyword>